<evidence type="ECO:0000313" key="3">
    <source>
        <dbReference type="Proteomes" id="UP000186176"/>
    </source>
</evidence>
<evidence type="ECO:0000256" key="1">
    <source>
        <dbReference type="SAM" id="Phobius"/>
    </source>
</evidence>
<dbReference type="Proteomes" id="UP000186176">
    <property type="component" value="Unassembled WGS sequence"/>
</dbReference>
<gene>
    <name evidence="2" type="ORF">cubi_03484</name>
</gene>
<name>A0A1J4MHH9_9CRYT</name>
<keyword evidence="1" id="KW-0472">Membrane</keyword>
<keyword evidence="1" id="KW-1133">Transmembrane helix</keyword>
<dbReference type="EMBL" id="LRBP01000014">
    <property type="protein sequence ID" value="OII73686.1"/>
    <property type="molecule type" value="Genomic_DNA"/>
</dbReference>
<dbReference type="RefSeq" id="XP_028874941.1">
    <property type="nucleotide sequence ID" value="XM_029020497.1"/>
</dbReference>
<feature type="transmembrane region" description="Helical" evidence="1">
    <location>
        <begin position="233"/>
        <end position="251"/>
    </location>
</feature>
<keyword evidence="1" id="KW-0812">Transmembrane</keyword>
<sequence length="252" mass="29834">MNNGNCSLLKTEFENFKNSIINEGMDEIVGKCFNQVKENINYLNELSFEENISSLNNESEFVERNFKIKETQHLFKYCIMLLEKENNLNPHYKLLLENLLFHFQNIFSSERYEIDDSLRDQPDKNWMSKTSSHFSSISSFIPTSQYIPLPGLEELEKQLLYEQNQELIKLKESANELMDIQKILFNEIVSKQATIDDIQDKIKETTVNTDTFHLMHEINIISEGERRRRVSKVVLYMIVFLILVIIIFRIIF</sequence>
<dbReference type="AlphaFoldDB" id="A0A1J4MHH9"/>
<dbReference type="GeneID" id="39980276"/>
<dbReference type="OrthoDB" id="341764at2759"/>
<dbReference type="SUPFAM" id="SSF58038">
    <property type="entry name" value="SNARE fusion complex"/>
    <property type="match status" value="1"/>
</dbReference>
<protein>
    <recommendedName>
        <fullName evidence="4">t-SNARE coiled-coil homology domain-containing protein</fullName>
    </recommendedName>
</protein>
<keyword evidence="3" id="KW-1185">Reference proteome</keyword>
<comment type="caution">
    <text evidence="2">The sequence shown here is derived from an EMBL/GenBank/DDBJ whole genome shotgun (WGS) entry which is preliminary data.</text>
</comment>
<reference evidence="2 3" key="1">
    <citation type="submission" date="2016-10" db="EMBL/GenBank/DDBJ databases">
        <title>Reductive evolution of mitochondrial metabolism and differential evolution of invasion-related proteins in Cryptosporidium.</title>
        <authorList>
            <person name="Liu S."/>
            <person name="Roellig D.M."/>
            <person name="Guo Y."/>
            <person name="Li N."/>
            <person name="Frace M.A."/>
            <person name="Tang K."/>
            <person name="Zhang L."/>
            <person name="Feng Y."/>
            <person name="Xiao L."/>
        </authorList>
    </citation>
    <scope>NUCLEOTIDE SEQUENCE [LARGE SCALE GENOMIC DNA]</scope>
    <source>
        <strain evidence="2">39726</strain>
    </source>
</reference>
<organism evidence="2 3">
    <name type="scientific">Cryptosporidium ubiquitum</name>
    <dbReference type="NCBI Taxonomy" id="857276"/>
    <lineage>
        <taxon>Eukaryota</taxon>
        <taxon>Sar</taxon>
        <taxon>Alveolata</taxon>
        <taxon>Apicomplexa</taxon>
        <taxon>Conoidasida</taxon>
        <taxon>Coccidia</taxon>
        <taxon>Eucoccidiorida</taxon>
        <taxon>Eimeriorina</taxon>
        <taxon>Cryptosporidiidae</taxon>
        <taxon>Cryptosporidium</taxon>
    </lineage>
</organism>
<evidence type="ECO:0000313" key="2">
    <source>
        <dbReference type="EMBL" id="OII73686.1"/>
    </source>
</evidence>
<proteinExistence type="predicted"/>
<dbReference type="VEuPathDB" id="CryptoDB:cubi_03484"/>
<evidence type="ECO:0008006" key="4">
    <source>
        <dbReference type="Google" id="ProtNLM"/>
    </source>
</evidence>
<accession>A0A1J4MHH9</accession>